<evidence type="ECO:0000313" key="3">
    <source>
        <dbReference type="Proteomes" id="UP000001072"/>
    </source>
</evidence>
<protein>
    <recommendedName>
        <fullName evidence="1">DUF7872 domain-containing protein</fullName>
    </recommendedName>
</protein>
<gene>
    <name evidence="2" type="ORF">MELLADRAFT_111129</name>
</gene>
<dbReference type="PANTHER" id="PTHR33339">
    <property type="entry name" value="LYSM DOMAIN-CONTAINING PROTEIN"/>
    <property type="match status" value="1"/>
</dbReference>
<feature type="domain" description="DUF7872" evidence="1">
    <location>
        <begin position="270"/>
        <end position="472"/>
    </location>
</feature>
<organism evidence="3">
    <name type="scientific">Melampsora larici-populina (strain 98AG31 / pathotype 3-4-7)</name>
    <name type="common">Poplar leaf rust fungus</name>
    <dbReference type="NCBI Taxonomy" id="747676"/>
    <lineage>
        <taxon>Eukaryota</taxon>
        <taxon>Fungi</taxon>
        <taxon>Dikarya</taxon>
        <taxon>Basidiomycota</taxon>
        <taxon>Pucciniomycotina</taxon>
        <taxon>Pucciniomycetes</taxon>
        <taxon>Pucciniales</taxon>
        <taxon>Melampsoraceae</taxon>
        <taxon>Melampsora</taxon>
    </lineage>
</organism>
<dbReference type="PANTHER" id="PTHR33339:SF1">
    <property type="entry name" value="LYSM DOMAIN-CONTAINING PROTEIN"/>
    <property type="match status" value="1"/>
</dbReference>
<proteinExistence type="predicted"/>
<dbReference type="OrthoDB" id="2504846at2759"/>
<evidence type="ECO:0000313" key="2">
    <source>
        <dbReference type="EMBL" id="EGG01298.1"/>
    </source>
</evidence>
<dbReference type="VEuPathDB" id="FungiDB:MELLADRAFT_111129"/>
<sequence length="474" mass="52894">MTCPSPSEADDVQGMKLTSTWIPEHVVVYKMAQSTPDFQRLMINAQIGWSSRTRKVEKKIYTIVFKSFMNNSIICSLAQADGGIKKESSSPRPMKSTETVSEDQIFKAENCVREPLSSELWQELGMNEYLDHYPDGSTMDLEVKPCGSDNTPPQSGLAILFVVLVKSAMPINSSKLVCPDEQHIPGCLKRLIDFEPDSSGLSKHFAGFFGLSASWISSFPSSLFSSIGPLPNSIWESTGSLAWVGLVTVSCHLSALQWVNICLYLGYGIDRWTRTGDLNWMLGKTQDIIESVIYNITNQFIHSPINHQNGLAGLNRDGSLLTGVNLISKDRLKKAYIRLLMSKTLCKLWRIQNAFIARGNEPCNQMGPNGASDDPTRLSYCGPDNIIMNIFRAEDNGDHHYTEILNASYVENIYGFSVDELTMVSWNCQKKYNVFEFEPGLNNTNVDFSTSSENLPSEECYFNLPVCDCTIPGK</sequence>
<dbReference type="InterPro" id="IPR057194">
    <property type="entry name" value="DUF7872"/>
</dbReference>
<evidence type="ECO:0000259" key="1">
    <source>
        <dbReference type="Pfam" id="PF25278"/>
    </source>
</evidence>
<name>F4S245_MELLP</name>
<dbReference type="Proteomes" id="UP000001072">
    <property type="component" value="Unassembled WGS sequence"/>
</dbReference>
<keyword evidence="3" id="KW-1185">Reference proteome</keyword>
<dbReference type="Pfam" id="PF25278">
    <property type="entry name" value="DUF7872"/>
    <property type="match status" value="1"/>
</dbReference>
<dbReference type="InParanoid" id="F4S245"/>
<dbReference type="RefSeq" id="XP_007415399.1">
    <property type="nucleotide sequence ID" value="XM_007415337.1"/>
</dbReference>
<accession>F4S245</accession>
<dbReference type="GeneID" id="18924285"/>
<dbReference type="KEGG" id="mlr:MELLADRAFT_111129"/>
<reference evidence="3" key="1">
    <citation type="journal article" date="2011" name="Proc. Natl. Acad. Sci. U.S.A.">
        <title>Obligate biotrophy features unraveled by the genomic analysis of rust fungi.</title>
        <authorList>
            <person name="Duplessis S."/>
            <person name="Cuomo C.A."/>
            <person name="Lin Y.-C."/>
            <person name="Aerts A."/>
            <person name="Tisserant E."/>
            <person name="Veneault-Fourrey C."/>
            <person name="Joly D.L."/>
            <person name="Hacquard S."/>
            <person name="Amselem J."/>
            <person name="Cantarel B.L."/>
            <person name="Chiu R."/>
            <person name="Coutinho P.M."/>
            <person name="Feau N."/>
            <person name="Field M."/>
            <person name="Frey P."/>
            <person name="Gelhaye E."/>
            <person name="Goldberg J."/>
            <person name="Grabherr M.G."/>
            <person name="Kodira C.D."/>
            <person name="Kohler A."/>
            <person name="Kuees U."/>
            <person name="Lindquist E.A."/>
            <person name="Lucas S.M."/>
            <person name="Mago R."/>
            <person name="Mauceli E."/>
            <person name="Morin E."/>
            <person name="Murat C."/>
            <person name="Pangilinan J.L."/>
            <person name="Park R."/>
            <person name="Pearson M."/>
            <person name="Quesneville H."/>
            <person name="Rouhier N."/>
            <person name="Sakthikumar S."/>
            <person name="Salamov A.A."/>
            <person name="Schmutz J."/>
            <person name="Selles B."/>
            <person name="Shapiro H."/>
            <person name="Tanguay P."/>
            <person name="Tuskan G.A."/>
            <person name="Henrissat B."/>
            <person name="Van de Peer Y."/>
            <person name="Rouze P."/>
            <person name="Ellis J.G."/>
            <person name="Dodds P.N."/>
            <person name="Schein J.E."/>
            <person name="Zhong S."/>
            <person name="Hamelin R.C."/>
            <person name="Grigoriev I.V."/>
            <person name="Szabo L.J."/>
            <person name="Martin F."/>
        </authorList>
    </citation>
    <scope>NUCLEOTIDE SEQUENCE [LARGE SCALE GENOMIC DNA]</scope>
    <source>
        <strain evidence="3">98AG31 / pathotype 3-4-7</strain>
    </source>
</reference>
<dbReference type="AlphaFoldDB" id="F4S245"/>
<dbReference type="HOGENOM" id="CLU_030195_2_1_1"/>
<dbReference type="EMBL" id="GL883139">
    <property type="protein sequence ID" value="EGG01298.1"/>
    <property type="molecule type" value="Genomic_DNA"/>
</dbReference>